<dbReference type="InParanoid" id="B7FYN5"/>
<keyword evidence="3 5" id="KW-1133">Transmembrane helix</keyword>
<feature type="transmembrane region" description="Helical" evidence="5">
    <location>
        <begin position="320"/>
        <end position="342"/>
    </location>
</feature>
<keyword evidence="7" id="KW-1185">Reference proteome</keyword>
<evidence type="ECO:0000256" key="3">
    <source>
        <dbReference type="ARBA" id="ARBA00022989"/>
    </source>
</evidence>
<comment type="subcellular location">
    <subcellularLocation>
        <location evidence="1">Membrane</location>
        <topology evidence="1">Multi-pass membrane protein</topology>
    </subcellularLocation>
</comment>
<evidence type="ECO:0000313" key="7">
    <source>
        <dbReference type="Proteomes" id="UP000000759"/>
    </source>
</evidence>
<evidence type="ECO:0000313" key="6">
    <source>
        <dbReference type="EMBL" id="EEC48195.1"/>
    </source>
</evidence>
<sequence>MALIEKGVKEGLKAANVKFPAQLGGCIFLFSFMMLAEKINPELGNAIFEALSPGAGILAKWLPVFFVPGLALLPLSPKIGTSVDVSFVSGEMLVLALRFRTPVKVASVAQTKKTATATPAKKPFSDATMGFFIKGTFITAVLSLLATKMNNDFSSPLQTAFLGFFTFAAYVWGARLPTGFVKVIHPLVTSSILVLGLMQALARINGQDFLDVVRSYKVGSLYPMKAGAGDILLYLLGPSVVSFAISMYSRRDLLKSNLLVVLTAMFVSSAGGLFGTAAFVRLINLGGRGGRMVRLSVLARNITTALSMALTAMLGGDISVAASVVVLTGIIGATYGKALLALLNISDPIVRGLAIGSSSQGLGVAAISDEPDAFPFAAISMVLTAISATTLVSIPAVRAALIRTAVGN</sequence>
<protein>
    <submittedName>
        <fullName evidence="6">Uncharacterized protein</fullName>
    </submittedName>
</protein>
<keyword evidence="4 5" id="KW-0472">Membrane</keyword>
<dbReference type="Proteomes" id="UP000000759">
    <property type="component" value="Chromosome 8"/>
</dbReference>
<feature type="transmembrane region" description="Helical" evidence="5">
    <location>
        <begin position="231"/>
        <end position="248"/>
    </location>
</feature>
<dbReference type="OrthoDB" id="2502820at2759"/>
<proteinExistence type="predicted"/>
<accession>B7FYN5</accession>
<dbReference type="InterPro" id="IPR007300">
    <property type="entry name" value="CidB/LrgB"/>
</dbReference>
<evidence type="ECO:0000256" key="5">
    <source>
        <dbReference type="SAM" id="Phobius"/>
    </source>
</evidence>
<feature type="transmembrane region" description="Helical" evidence="5">
    <location>
        <begin position="373"/>
        <end position="394"/>
    </location>
</feature>
<feature type="transmembrane region" description="Helical" evidence="5">
    <location>
        <begin position="260"/>
        <end position="283"/>
    </location>
</feature>
<reference evidence="7" key="2">
    <citation type="submission" date="2008-08" db="EMBL/GenBank/DDBJ databases">
        <authorList>
            <consortium name="Diatom Consortium"/>
            <person name="Grigoriev I."/>
            <person name="Grimwood J."/>
            <person name="Kuo A."/>
            <person name="Otillar R.P."/>
            <person name="Salamov A."/>
            <person name="Detter J.C."/>
            <person name="Lindquist E."/>
            <person name="Shapiro H."/>
            <person name="Lucas S."/>
            <person name="Glavina del Rio T."/>
            <person name="Pitluck S."/>
            <person name="Rokhsar D."/>
            <person name="Bowler C."/>
        </authorList>
    </citation>
    <scope>GENOME REANNOTATION</scope>
    <source>
        <strain evidence="7">CCAP 1055/1</strain>
    </source>
</reference>
<feature type="transmembrane region" description="Helical" evidence="5">
    <location>
        <begin position="57"/>
        <end position="75"/>
    </location>
</feature>
<feature type="transmembrane region" description="Helical" evidence="5">
    <location>
        <begin position="159"/>
        <end position="177"/>
    </location>
</feature>
<evidence type="ECO:0000256" key="4">
    <source>
        <dbReference type="ARBA" id="ARBA00023136"/>
    </source>
</evidence>
<evidence type="ECO:0000256" key="1">
    <source>
        <dbReference type="ARBA" id="ARBA00004141"/>
    </source>
</evidence>
<dbReference type="eggNOG" id="ENOG502QQ63">
    <property type="taxonomic scope" value="Eukaryota"/>
</dbReference>
<dbReference type="GeneID" id="7200800"/>
<feature type="transmembrane region" description="Helical" evidence="5">
    <location>
        <begin position="19"/>
        <end position="36"/>
    </location>
</feature>
<evidence type="ECO:0000256" key="2">
    <source>
        <dbReference type="ARBA" id="ARBA00022692"/>
    </source>
</evidence>
<organism evidence="6 7">
    <name type="scientific">Phaeodactylum tricornutum (strain CCAP 1055/1)</name>
    <dbReference type="NCBI Taxonomy" id="556484"/>
    <lineage>
        <taxon>Eukaryota</taxon>
        <taxon>Sar</taxon>
        <taxon>Stramenopiles</taxon>
        <taxon>Ochrophyta</taxon>
        <taxon>Bacillariophyta</taxon>
        <taxon>Bacillariophyceae</taxon>
        <taxon>Bacillariophycidae</taxon>
        <taxon>Naviculales</taxon>
        <taxon>Phaeodactylaceae</taxon>
        <taxon>Phaeodactylum</taxon>
    </lineage>
</organism>
<dbReference type="GO" id="GO:0016020">
    <property type="term" value="C:membrane"/>
    <property type="evidence" value="ECO:0007669"/>
    <property type="project" value="UniProtKB-SubCell"/>
</dbReference>
<dbReference type="PANTHER" id="PTHR30249:SF0">
    <property type="entry name" value="PLASTIDAL GLYCOLATE_GLYCERATE TRANSLOCATOR 1, CHLOROPLASTIC"/>
    <property type="match status" value="1"/>
</dbReference>
<dbReference type="EMBL" id="CM000611">
    <property type="protein sequence ID" value="EEC48195.1"/>
    <property type="molecule type" value="Genomic_DNA"/>
</dbReference>
<feature type="transmembrane region" description="Helical" evidence="5">
    <location>
        <begin position="183"/>
        <end position="202"/>
    </location>
</feature>
<dbReference type="KEGG" id="pti:PHATRDRAFT_12346"/>
<name>B7FYN5_PHATC</name>
<dbReference type="PaxDb" id="2850-Phatr12346"/>
<feature type="transmembrane region" description="Helical" evidence="5">
    <location>
        <begin position="349"/>
        <end position="367"/>
    </location>
</feature>
<dbReference type="AlphaFoldDB" id="B7FYN5"/>
<keyword evidence="2 5" id="KW-0812">Transmembrane</keyword>
<gene>
    <name evidence="6" type="ORF">PHATRDRAFT_12346</name>
</gene>
<feature type="transmembrane region" description="Helical" evidence="5">
    <location>
        <begin position="129"/>
        <end position="147"/>
    </location>
</feature>
<reference evidence="6 7" key="1">
    <citation type="journal article" date="2008" name="Nature">
        <title>The Phaeodactylum genome reveals the evolutionary history of diatom genomes.</title>
        <authorList>
            <person name="Bowler C."/>
            <person name="Allen A.E."/>
            <person name="Badger J.H."/>
            <person name="Grimwood J."/>
            <person name="Jabbari K."/>
            <person name="Kuo A."/>
            <person name="Maheswari U."/>
            <person name="Martens C."/>
            <person name="Maumus F."/>
            <person name="Otillar R.P."/>
            <person name="Rayko E."/>
            <person name="Salamov A."/>
            <person name="Vandepoele K."/>
            <person name="Beszteri B."/>
            <person name="Gruber A."/>
            <person name="Heijde M."/>
            <person name="Katinka M."/>
            <person name="Mock T."/>
            <person name="Valentin K."/>
            <person name="Verret F."/>
            <person name="Berges J.A."/>
            <person name="Brownlee C."/>
            <person name="Cadoret J.P."/>
            <person name="Chiovitti A."/>
            <person name="Choi C.J."/>
            <person name="Coesel S."/>
            <person name="De Martino A."/>
            <person name="Detter J.C."/>
            <person name="Durkin C."/>
            <person name="Falciatore A."/>
            <person name="Fournet J."/>
            <person name="Haruta M."/>
            <person name="Huysman M.J."/>
            <person name="Jenkins B.D."/>
            <person name="Jiroutova K."/>
            <person name="Jorgensen R.E."/>
            <person name="Joubert Y."/>
            <person name="Kaplan A."/>
            <person name="Kroger N."/>
            <person name="Kroth P.G."/>
            <person name="La Roche J."/>
            <person name="Lindquist E."/>
            <person name="Lommer M."/>
            <person name="Martin-Jezequel V."/>
            <person name="Lopez P.J."/>
            <person name="Lucas S."/>
            <person name="Mangogna M."/>
            <person name="McGinnis K."/>
            <person name="Medlin L.K."/>
            <person name="Montsant A."/>
            <person name="Oudot-Le Secq M.P."/>
            <person name="Napoli C."/>
            <person name="Obornik M."/>
            <person name="Parker M.S."/>
            <person name="Petit J.L."/>
            <person name="Porcel B.M."/>
            <person name="Poulsen N."/>
            <person name="Robison M."/>
            <person name="Rychlewski L."/>
            <person name="Rynearson T.A."/>
            <person name="Schmutz J."/>
            <person name="Shapiro H."/>
            <person name="Siaut M."/>
            <person name="Stanley M."/>
            <person name="Sussman M.R."/>
            <person name="Taylor A.R."/>
            <person name="Vardi A."/>
            <person name="von Dassow P."/>
            <person name="Vyverman W."/>
            <person name="Willis A."/>
            <person name="Wyrwicz L.S."/>
            <person name="Rokhsar D.S."/>
            <person name="Weissenbach J."/>
            <person name="Armbrust E.V."/>
            <person name="Green B.R."/>
            <person name="Van de Peer Y."/>
            <person name="Grigoriev I.V."/>
        </authorList>
    </citation>
    <scope>NUCLEOTIDE SEQUENCE [LARGE SCALE GENOMIC DNA]</scope>
    <source>
        <strain evidence="6 7">CCAP 1055/1</strain>
    </source>
</reference>
<dbReference type="RefSeq" id="XP_002180004.1">
    <property type="nucleotide sequence ID" value="XM_002179968.1"/>
</dbReference>
<dbReference type="Pfam" id="PF04172">
    <property type="entry name" value="LrgB"/>
    <property type="match status" value="1"/>
</dbReference>
<dbReference type="PANTHER" id="PTHR30249">
    <property type="entry name" value="PUTATIVE SEROTONIN TRANSPORTER"/>
    <property type="match status" value="1"/>
</dbReference>